<evidence type="ECO:0000256" key="4">
    <source>
        <dbReference type="SAM" id="MobiDB-lite"/>
    </source>
</evidence>
<keyword evidence="3" id="KW-0378">Hydrolase</keyword>
<feature type="compositionally biased region" description="Polar residues" evidence="4">
    <location>
        <begin position="233"/>
        <end position="243"/>
    </location>
</feature>
<evidence type="ECO:0000256" key="1">
    <source>
        <dbReference type="ARBA" id="ARBA00005234"/>
    </source>
</evidence>
<dbReference type="InterPro" id="IPR003653">
    <property type="entry name" value="Peptidase_C48_C"/>
</dbReference>
<protein>
    <recommendedName>
        <fullName evidence="5">Ubiquitin-like protease family profile domain-containing protein</fullName>
    </recommendedName>
</protein>
<feature type="region of interest" description="Disordered" evidence="4">
    <location>
        <begin position="552"/>
        <end position="572"/>
    </location>
</feature>
<reference evidence="6 7" key="1">
    <citation type="submission" date="2021-07" db="EMBL/GenBank/DDBJ databases">
        <title>Genome data of Colletotrichum spaethianum.</title>
        <authorList>
            <person name="Utami Y.D."/>
            <person name="Hiruma K."/>
        </authorList>
    </citation>
    <scope>NUCLEOTIDE SEQUENCE [LARGE SCALE GENOMIC DNA]</scope>
    <source>
        <strain evidence="6 7">MAFF 242679</strain>
    </source>
</reference>
<evidence type="ECO:0000259" key="5">
    <source>
        <dbReference type="PROSITE" id="PS50600"/>
    </source>
</evidence>
<dbReference type="Gene3D" id="3.40.395.10">
    <property type="entry name" value="Adenoviral Proteinase, Chain A"/>
    <property type="match status" value="1"/>
</dbReference>
<feature type="compositionally biased region" description="Basic and acidic residues" evidence="4">
    <location>
        <begin position="221"/>
        <end position="230"/>
    </location>
</feature>
<dbReference type="GO" id="GO:0006508">
    <property type="term" value="P:proteolysis"/>
    <property type="evidence" value="ECO:0007669"/>
    <property type="project" value="UniProtKB-KW"/>
</dbReference>
<evidence type="ECO:0000256" key="3">
    <source>
        <dbReference type="ARBA" id="ARBA00022801"/>
    </source>
</evidence>
<dbReference type="GO" id="GO:0019783">
    <property type="term" value="F:ubiquitin-like protein peptidase activity"/>
    <property type="evidence" value="ECO:0007669"/>
    <property type="project" value="UniProtKB-ARBA"/>
</dbReference>
<dbReference type="GO" id="GO:0008234">
    <property type="term" value="F:cysteine-type peptidase activity"/>
    <property type="evidence" value="ECO:0007669"/>
    <property type="project" value="InterPro"/>
</dbReference>
<keyword evidence="2" id="KW-0645">Protease</keyword>
<evidence type="ECO:0000313" key="6">
    <source>
        <dbReference type="EMBL" id="GJC90281.1"/>
    </source>
</evidence>
<dbReference type="SUPFAM" id="SSF54001">
    <property type="entry name" value="Cysteine proteinases"/>
    <property type="match status" value="1"/>
</dbReference>
<comment type="caution">
    <text evidence="6">The sequence shown here is derived from an EMBL/GenBank/DDBJ whole genome shotgun (WGS) entry which is preliminary data.</text>
</comment>
<proteinExistence type="inferred from homology"/>
<keyword evidence="7" id="KW-1185">Reference proteome</keyword>
<dbReference type="Pfam" id="PF02902">
    <property type="entry name" value="Peptidase_C48"/>
    <property type="match status" value="1"/>
</dbReference>
<dbReference type="InterPro" id="IPR038765">
    <property type="entry name" value="Papain-like_cys_pep_sf"/>
</dbReference>
<organism evidence="6 7">
    <name type="scientific">Colletotrichum liriopes</name>
    <dbReference type="NCBI Taxonomy" id="708192"/>
    <lineage>
        <taxon>Eukaryota</taxon>
        <taxon>Fungi</taxon>
        <taxon>Dikarya</taxon>
        <taxon>Ascomycota</taxon>
        <taxon>Pezizomycotina</taxon>
        <taxon>Sordariomycetes</taxon>
        <taxon>Hypocreomycetidae</taxon>
        <taxon>Glomerellales</taxon>
        <taxon>Glomerellaceae</taxon>
        <taxon>Colletotrichum</taxon>
        <taxon>Colletotrichum spaethianum species complex</taxon>
    </lineage>
</organism>
<gene>
    <name evidence="6" type="ORF">ColLi_13119</name>
</gene>
<feature type="region of interest" description="Disordered" evidence="4">
    <location>
        <begin position="626"/>
        <end position="649"/>
    </location>
</feature>
<comment type="similarity">
    <text evidence="1">Belongs to the peptidase C48 family.</text>
</comment>
<sequence>MPRSTASGLASADGQAFVKDVICAVVEHPSLNVGSLTDSVATTLSPCPKNDRNNVIRNVALQQPKIHMAVKMMVKNLSSADRMAVQTQLKTQGNALKRSKLKNEYIKELDSLWGSRDAWLPPMYRSKRHEVPGFNILVSLRSISHKAEKLGIRLLSLWEDGGDLLEASRPKSGTQQPILTARSAEAANRDFHRRHTLPEPNETTNSDDEDADKEDPPVELGRVETAEKDYPSSPRSLSESGNNADGFANMGDFGHFGDLASDDNSDLGAELQFSMADVSIDSLSTTHKSAAPVPDATSDISVVVENDAEPLVAPFKVTTAIPDVVIVDDTGAESATGPPRVHPPSTSVALFLRIQEQLSNNVSLYDDVLWYTLWSAMPSSRELANRKIVLVDPLLLSIDAWQAGGTPLKLPEILCGKLALYTIYAPIHHRHSEHWTAVQAVVGASQVIVNHFDSSFSAQRSHCVKRLFDSLFSKACPGSEIEFVEAACPQQPDSVSCGIYTIDTIRRLVHGKCIPRHIDQEGERKSLLAMLPDQQALRATFERERGARLHSVEGRLSFNPTSSVSSNSQAPDPLAAQDGIAFSDLGKKLRTIAQRSTMVGLGFACTAPNDNTRRSAVFPDTTLDLVAHTSKRKRSPSPSQEEEERPSKHMALADWARALNKQVNGFARSDNVLEETAHRLVRTRLEETALEERLSAANARVRQATTALEESNEQVAAADFLEAVQEAARVSASRIERRAGGASQSKVLETINEGTVILTASLRGTGAGVATANEVHEGLARAEEALQAAITSATEETKALEATAARKREDEALLREQEGLKLVREGLAKIQSLLE</sequence>
<dbReference type="EMBL" id="BPPX01000051">
    <property type="protein sequence ID" value="GJC90281.1"/>
    <property type="molecule type" value="Genomic_DNA"/>
</dbReference>
<dbReference type="AlphaFoldDB" id="A0AA37M080"/>
<accession>A0AA37M080</accession>
<dbReference type="Proteomes" id="UP001055172">
    <property type="component" value="Unassembled WGS sequence"/>
</dbReference>
<feature type="region of interest" description="Disordered" evidence="4">
    <location>
        <begin position="186"/>
        <end position="245"/>
    </location>
</feature>
<evidence type="ECO:0000313" key="7">
    <source>
        <dbReference type="Proteomes" id="UP001055172"/>
    </source>
</evidence>
<dbReference type="PROSITE" id="PS50600">
    <property type="entry name" value="ULP_PROTEASE"/>
    <property type="match status" value="1"/>
</dbReference>
<name>A0AA37M080_9PEZI</name>
<feature type="compositionally biased region" description="Low complexity" evidence="4">
    <location>
        <begin position="557"/>
        <end position="568"/>
    </location>
</feature>
<evidence type="ECO:0000256" key="2">
    <source>
        <dbReference type="ARBA" id="ARBA00022670"/>
    </source>
</evidence>
<feature type="domain" description="Ubiquitin-like protease family profile" evidence="5">
    <location>
        <begin position="325"/>
        <end position="508"/>
    </location>
</feature>